<dbReference type="InterPro" id="IPR050811">
    <property type="entry name" value="Phosphate_ABC_transporter"/>
</dbReference>
<keyword evidence="3" id="KW-1133">Transmembrane helix</keyword>
<feature type="region of interest" description="Disordered" evidence="2">
    <location>
        <begin position="1"/>
        <end position="21"/>
    </location>
</feature>
<dbReference type="Proteomes" id="UP000000268">
    <property type="component" value="Chromosome"/>
</dbReference>
<evidence type="ECO:0000256" key="1">
    <source>
        <dbReference type="ARBA" id="ARBA00022729"/>
    </source>
</evidence>
<dbReference type="KEGG" id="amr:AM1_4592"/>
<keyword evidence="3" id="KW-0472">Membrane</keyword>
<dbReference type="CDD" id="cd13566">
    <property type="entry name" value="PBP2_phosphate"/>
    <property type="match status" value="1"/>
</dbReference>
<evidence type="ECO:0000259" key="4">
    <source>
        <dbReference type="Pfam" id="PF12849"/>
    </source>
</evidence>
<evidence type="ECO:0000313" key="6">
    <source>
        <dbReference type="Proteomes" id="UP000000268"/>
    </source>
</evidence>
<keyword evidence="1" id="KW-0732">Signal</keyword>
<dbReference type="EMBL" id="CP000828">
    <property type="protein sequence ID" value="ABW29566.1"/>
    <property type="molecule type" value="Genomic_DNA"/>
</dbReference>
<dbReference type="AlphaFoldDB" id="B0BZC2"/>
<evidence type="ECO:0000256" key="3">
    <source>
        <dbReference type="SAM" id="Phobius"/>
    </source>
</evidence>
<keyword evidence="3" id="KW-0812">Transmembrane</keyword>
<feature type="transmembrane region" description="Helical" evidence="3">
    <location>
        <begin position="27"/>
        <end position="47"/>
    </location>
</feature>
<dbReference type="eggNOG" id="COG0226">
    <property type="taxonomic scope" value="Bacteria"/>
</dbReference>
<evidence type="ECO:0000313" key="5">
    <source>
        <dbReference type="EMBL" id="ABW29566.1"/>
    </source>
</evidence>
<evidence type="ECO:0000256" key="2">
    <source>
        <dbReference type="SAM" id="MobiDB-lite"/>
    </source>
</evidence>
<protein>
    <submittedName>
        <fullName evidence="5">Phosphate ABC transporter periplasmic phosphate-binding protein</fullName>
    </submittedName>
</protein>
<proteinExistence type="predicted"/>
<dbReference type="STRING" id="329726.AM1_4592"/>
<reference evidence="5 6" key="1">
    <citation type="journal article" date="2008" name="Proc. Natl. Acad. Sci. U.S.A.">
        <title>Niche adaptation and genome expansion in the chlorophyll d-producing cyanobacterium Acaryochloris marina.</title>
        <authorList>
            <person name="Swingley W.D."/>
            <person name="Chen M."/>
            <person name="Cheung P.C."/>
            <person name="Conrad A.L."/>
            <person name="Dejesa L.C."/>
            <person name="Hao J."/>
            <person name="Honchak B.M."/>
            <person name="Karbach L.E."/>
            <person name="Kurdoglu A."/>
            <person name="Lahiri S."/>
            <person name="Mastrian S.D."/>
            <person name="Miyashita H."/>
            <person name="Page L."/>
            <person name="Ramakrishna P."/>
            <person name="Satoh S."/>
            <person name="Sattley W.M."/>
            <person name="Shimada Y."/>
            <person name="Taylor H.L."/>
            <person name="Tomo T."/>
            <person name="Tsuchiya T."/>
            <person name="Wang Z.T."/>
            <person name="Raymond J."/>
            <person name="Mimuro M."/>
            <person name="Blankenship R.E."/>
            <person name="Touchman J.W."/>
        </authorList>
    </citation>
    <scope>NUCLEOTIDE SEQUENCE [LARGE SCALE GENOMIC DNA]</scope>
    <source>
        <strain evidence="6">MBIC 11017</strain>
    </source>
</reference>
<sequence>MQRLSSPDESSTPVSPPSAPKPKLSKFYLKASLVALLLLIAGFWGWLRSPHQFQISPIQGAANLALTPTFSEVPDVPEGLYNYGGSATWALIRPRVEDAIAEVYPNLQLRYVETVQGTPGSGQGIKMLLDGKIDFTQSTRPLKDEEYEIATQRGFKVTQHAIGLDGIAVVVHPSLNVPGLTVAQLRQIYLGNINNWNQLGGPDRDIIPFSRQSGDSGTADYFQEYVLQNEPFSSTVVPIYSTTDALRQLNGATGGIYYASAAEVLYQCIGKPIPLGLSQDKLIPPQQGKPTQNCPPTRNQPNLEAFRDGSYPITRSLYVIVKENKDREQLIGEAYTDMMLSEQGQQLIEKAGFVRIE</sequence>
<dbReference type="HOGENOM" id="CLU_026228_2_0_3"/>
<dbReference type="Pfam" id="PF12849">
    <property type="entry name" value="PBP_like_2"/>
    <property type="match status" value="1"/>
</dbReference>
<dbReference type="PANTHER" id="PTHR30570:SF1">
    <property type="entry name" value="PHOSPHATE-BINDING PROTEIN PSTS"/>
    <property type="match status" value="1"/>
</dbReference>
<dbReference type="SUPFAM" id="SSF53850">
    <property type="entry name" value="Periplasmic binding protein-like II"/>
    <property type="match status" value="1"/>
</dbReference>
<gene>
    <name evidence="5" type="ordered locus">AM1_4592</name>
</gene>
<dbReference type="InterPro" id="IPR024370">
    <property type="entry name" value="PBP_domain"/>
</dbReference>
<keyword evidence="6" id="KW-1185">Reference proteome</keyword>
<organism evidence="5 6">
    <name type="scientific">Acaryochloris marina (strain MBIC 11017)</name>
    <dbReference type="NCBI Taxonomy" id="329726"/>
    <lineage>
        <taxon>Bacteria</taxon>
        <taxon>Bacillati</taxon>
        <taxon>Cyanobacteriota</taxon>
        <taxon>Cyanophyceae</taxon>
        <taxon>Acaryochloridales</taxon>
        <taxon>Acaryochloridaceae</taxon>
        <taxon>Acaryochloris</taxon>
    </lineage>
</organism>
<accession>B0BZC2</accession>
<name>B0BZC2_ACAM1</name>
<dbReference type="Gene3D" id="3.40.190.10">
    <property type="entry name" value="Periplasmic binding protein-like II"/>
    <property type="match status" value="2"/>
</dbReference>
<dbReference type="PANTHER" id="PTHR30570">
    <property type="entry name" value="PERIPLASMIC PHOSPHATE BINDING COMPONENT OF PHOSPHATE ABC TRANSPORTER"/>
    <property type="match status" value="1"/>
</dbReference>
<feature type="domain" description="PBP" evidence="4">
    <location>
        <begin position="100"/>
        <end position="325"/>
    </location>
</feature>